<evidence type="ECO:0000313" key="8">
    <source>
        <dbReference type="Proteomes" id="UP000512167"/>
    </source>
</evidence>
<keyword evidence="8" id="KW-1185">Reference proteome</keyword>
<evidence type="ECO:0000256" key="4">
    <source>
        <dbReference type="ARBA" id="ARBA00022801"/>
    </source>
</evidence>
<accession>A0A7L6N3V9</accession>
<protein>
    <recommendedName>
        <fullName evidence="6">Exodeoxyribonuclease 7 small subunit</fullName>
        <ecNumber evidence="6">3.1.11.6</ecNumber>
    </recommendedName>
    <alternativeName>
        <fullName evidence="6">Exodeoxyribonuclease VII small subunit</fullName>
        <shortName evidence="6">Exonuclease VII small subunit</shortName>
    </alternativeName>
</protein>
<dbReference type="InterPro" id="IPR037004">
    <property type="entry name" value="Exonuc_VII_ssu_sf"/>
</dbReference>
<reference evidence="7 8" key="1">
    <citation type="submission" date="2020-04" db="EMBL/GenBank/DDBJ databases">
        <authorList>
            <person name="Zheng R.K."/>
            <person name="Sun C.M."/>
        </authorList>
    </citation>
    <scope>NUCLEOTIDE SEQUENCE [LARGE SCALE GENOMIC DNA]</scope>
    <source>
        <strain evidence="8">zrk29</strain>
    </source>
</reference>
<evidence type="ECO:0000256" key="1">
    <source>
        <dbReference type="ARBA" id="ARBA00009998"/>
    </source>
</evidence>
<dbReference type="Pfam" id="PF02609">
    <property type="entry name" value="Exonuc_VII_S"/>
    <property type="match status" value="1"/>
</dbReference>
<comment type="subcellular location">
    <subcellularLocation>
        <location evidence="6">Cytoplasm</location>
    </subcellularLocation>
</comment>
<dbReference type="InterPro" id="IPR003761">
    <property type="entry name" value="Exonuc_VII_S"/>
</dbReference>
<dbReference type="GO" id="GO:0005829">
    <property type="term" value="C:cytosol"/>
    <property type="evidence" value="ECO:0007669"/>
    <property type="project" value="TreeGrafter"/>
</dbReference>
<dbReference type="Proteomes" id="UP000512167">
    <property type="component" value="Chromosome"/>
</dbReference>
<keyword evidence="4 6" id="KW-0378">Hydrolase</keyword>
<keyword evidence="3 6" id="KW-0540">Nuclease</keyword>
<dbReference type="PANTHER" id="PTHR34137:SF1">
    <property type="entry name" value="EXODEOXYRIBONUCLEASE 7 SMALL SUBUNIT"/>
    <property type="match status" value="1"/>
</dbReference>
<dbReference type="GO" id="GO:0006308">
    <property type="term" value="P:DNA catabolic process"/>
    <property type="evidence" value="ECO:0007669"/>
    <property type="project" value="UniProtKB-UniRule"/>
</dbReference>
<dbReference type="RefSeq" id="WP_312032215.1">
    <property type="nucleotide sequence ID" value="NZ_CP051151.1"/>
</dbReference>
<proteinExistence type="inferred from homology"/>
<dbReference type="AlphaFoldDB" id="A0A7L6N3V9"/>
<dbReference type="Gene3D" id="1.10.287.1040">
    <property type="entry name" value="Exonuclease VII, small subunit"/>
    <property type="match status" value="1"/>
</dbReference>
<comment type="similarity">
    <text evidence="1 6">Belongs to the XseB family.</text>
</comment>
<gene>
    <name evidence="6 7" type="primary">xseB</name>
    <name evidence="7" type="ORF">HF295_02215</name>
</gene>
<keyword evidence="2 6" id="KW-0963">Cytoplasm</keyword>
<name>A0A7L6N3V9_9MOLU</name>
<evidence type="ECO:0000256" key="3">
    <source>
        <dbReference type="ARBA" id="ARBA00022722"/>
    </source>
</evidence>
<dbReference type="HAMAP" id="MF_00337">
    <property type="entry name" value="Exonuc_7_S"/>
    <property type="match status" value="1"/>
</dbReference>
<sequence length="70" mass="8097">MSKPTFEENLKSLELIVKKLESGDLSLDESVKIYNEGIELAKECHKELKDAEQIIVKLMNDDQLEDFNQE</sequence>
<comment type="function">
    <text evidence="6">Bidirectionally degrades single-stranded DNA into large acid-insoluble oligonucleotides, which are then degraded further into small acid-soluble oligonucleotides.</text>
</comment>
<evidence type="ECO:0000256" key="2">
    <source>
        <dbReference type="ARBA" id="ARBA00022490"/>
    </source>
</evidence>
<dbReference type="PIRSF" id="PIRSF006488">
    <property type="entry name" value="Exonuc_VII_S"/>
    <property type="match status" value="1"/>
</dbReference>
<comment type="catalytic activity">
    <reaction evidence="6">
        <text>Exonucleolytic cleavage in either 5'- to 3'- or 3'- to 5'-direction to yield nucleoside 5'-phosphates.</text>
        <dbReference type="EC" id="3.1.11.6"/>
    </reaction>
</comment>
<dbReference type="SUPFAM" id="SSF116842">
    <property type="entry name" value="XseB-like"/>
    <property type="match status" value="1"/>
</dbReference>
<dbReference type="EC" id="3.1.11.6" evidence="6"/>
<dbReference type="EMBL" id="CP051151">
    <property type="protein sequence ID" value="QLY39735.1"/>
    <property type="molecule type" value="Genomic_DNA"/>
</dbReference>
<keyword evidence="5 6" id="KW-0269">Exonuclease</keyword>
<dbReference type="GO" id="GO:0009318">
    <property type="term" value="C:exodeoxyribonuclease VII complex"/>
    <property type="evidence" value="ECO:0007669"/>
    <property type="project" value="UniProtKB-UniRule"/>
</dbReference>
<evidence type="ECO:0000256" key="6">
    <source>
        <dbReference type="HAMAP-Rule" id="MF_00337"/>
    </source>
</evidence>
<evidence type="ECO:0000313" key="7">
    <source>
        <dbReference type="EMBL" id="QLY39735.1"/>
    </source>
</evidence>
<dbReference type="GO" id="GO:0008855">
    <property type="term" value="F:exodeoxyribonuclease VII activity"/>
    <property type="evidence" value="ECO:0007669"/>
    <property type="project" value="UniProtKB-UniRule"/>
</dbReference>
<evidence type="ECO:0000256" key="5">
    <source>
        <dbReference type="ARBA" id="ARBA00022839"/>
    </source>
</evidence>
<dbReference type="KEGG" id="tbk:HF295_02215"/>
<dbReference type="NCBIfam" id="TIGR01280">
    <property type="entry name" value="xseB"/>
    <property type="match status" value="1"/>
</dbReference>
<comment type="subunit">
    <text evidence="6">Heterooligomer composed of large and small subunits.</text>
</comment>
<dbReference type="PANTHER" id="PTHR34137">
    <property type="entry name" value="EXODEOXYRIBONUCLEASE 7 SMALL SUBUNIT"/>
    <property type="match status" value="1"/>
</dbReference>
<organism evidence="7 8">
    <name type="scientific">Hujiaoplasma nucleasis</name>
    <dbReference type="NCBI Taxonomy" id="2725268"/>
    <lineage>
        <taxon>Bacteria</taxon>
        <taxon>Bacillati</taxon>
        <taxon>Mycoplasmatota</taxon>
        <taxon>Mollicutes</taxon>
        <taxon>Candidatus Izemoplasmatales</taxon>
        <taxon>Hujiaoplasmataceae</taxon>
        <taxon>Hujiaoplasma</taxon>
    </lineage>
</organism>